<accession>A0A520KTV1</accession>
<feature type="transmembrane region" description="Helical" evidence="6">
    <location>
        <begin position="155"/>
        <end position="173"/>
    </location>
</feature>
<dbReference type="EMBL" id="RXIF01000002">
    <property type="protein sequence ID" value="RZN65470.1"/>
    <property type="molecule type" value="Genomic_DNA"/>
</dbReference>
<evidence type="ECO:0000256" key="2">
    <source>
        <dbReference type="ARBA" id="ARBA00009012"/>
    </source>
</evidence>
<feature type="transmembrane region" description="Helical" evidence="6">
    <location>
        <begin position="126"/>
        <end position="143"/>
    </location>
</feature>
<dbReference type="PANTHER" id="PTHR13353:SF5">
    <property type="entry name" value="TRANSMEMBRANE PROTEIN 19"/>
    <property type="match status" value="1"/>
</dbReference>
<dbReference type="Proteomes" id="UP000317158">
    <property type="component" value="Unassembled WGS sequence"/>
</dbReference>
<feature type="transmembrane region" description="Helical" evidence="6">
    <location>
        <begin position="64"/>
        <end position="93"/>
    </location>
</feature>
<evidence type="ECO:0000313" key="7">
    <source>
        <dbReference type="EMBL" id="RZN65470.1"/>
    </source>
</evidence>
<feature type="transmembrane region" description="Helical" evidence="6">
    <location>
        <begin position="290"/>
        <end position="310"/>
    </location>
</feature>
<evidence type="ECO:0000256" key="5">
    <source>
        <dbReference type="ARBA" id="ARBA00023136"/>
    </source>
</evidence>
<feature type="transmembrane region" description="Helical" evidence="6">
    <location>
        <begin position="374"/>
        <end position="394"/>
    </location>
</feature>
<evidence type="ECO:0000256" key="4">
    <source>
        <dbReference type="ARBA" id="ARBA00022989"/>
    </source>
</evidence>
<feature type="transmembrane region" description="Helical" evidence="6">
    <location>
        <begin position="16"/>
        <end position="32"/>
    </location>
</feature>
<organism evidence="7 8">
    <name type="scientific">Methanoliparum thermophilum</name>
    <dbReference type="NCBI Taxonomy" id="2491083"/>
    <lineage>
        <taxon>Archaea</taxon>
        <taxon>Methanobacteriati</taxon>
        <taxon>Methanobacteriota</taxon>
        <taxon>Candidatus Methanoliparia</taxon>
        <taxon>Candidatus Methanoliparales</taxon>
        <taxon>Candidatus Methanoliparaceae</taxon>
        <taxon>Candidatus Methanoliparum</taxon>
    </lineage>
</organism>
<name>A0A520KTV1_METT2</name>
<dbReference type="AlphaFoldDB" id="A0A520KTV1"/>
<evidence type="ECO:0000256" key="3">
    <source>
        <dbReference type="ARBA" id="ARBA00022692"/>
    </source>
</evidence>
<keyword evidence="5 6" id="KW-0472">Membrane</keyword>
<sequence>MGNGNIISNLNSKKEVFISVFLAILSFFIPLLDKKVIILILALSLGFFLYIKVKIVYYHLFESLIIFSCLTIIGLPEFFISYAIIIFLLIYWIKKIYKDDKDEDFLIIRDVANRRFAAHKPLVCDVFIIFFSIVLIFLFTLFYEQIGLSMIQTNLVFLISILGIILAILFSTLTDYERYGWVIPSMSIFMMWVFYSFAWICSYIPPPKRYVVFVLALMIAIGYISVKTNLLDISGVHSSTLLGLTVMIFGGLRWFFILLSFYIVGCISTRYKYDYKYSLGIVEGKKGERGYANVFGNGLAGTICAISYGISHSISTLTGSFLLLLAFIGSIATATGDTMASEIGETYKGKTVSIINLKPVPAGTNGGISKLGELSALIGAFIIYSVALISNLPINNLDSLVAIIFGSFIGVNIDSILGATIEDKYLNNSLVNLIATSMGGLSTVLIYVMIR</sequence>
<protein>
    <submittedName>
        <fullName evidence="7">DUF92 domain-containing protein</fullName>
    </submittedName>
</protein>
<keyword evidence="3 6" id="KW-0812">Transmembrane</keyword>
<comment type="similarity">
    <text evidence="2">Belongs to the TMEM19 family.</text>
</comment>
<evidence type="ECO:0000256" key="1">
    <source>
        <dbReference type="ARBA" id="ARBA00004141"/>
    </source>
</evidence>
<evidence type="ECO:0000313" key="8">
    <source>
        <dbReference type="Proteomes" id="UP000317158"/>
    </source>
</evidence>
<dbReference type="Pfam" id="PF01940">
    <property type="entry name" value="DUF92"/>
    <property type="match status" value="1"/>
</dbReference>
<feature type="transmembrane region" description="Helical" evidence="6">
    <location>
        <begin position="430"/>
        <end position="450"/>
    </location>
</feature>
<feature type="transmembrane region" description="Helical" evidence="6">
    <location>
        <begin position="246"/>
        <end position="269"/>
    </location>
</feature>
<feature type="transmembrane region" description="Helical" evidence="6">
    <location>
        <begin position="316"/>
        <end position="334"/>
    </location>
</feature>
<gene>
    <name evidence="7" type="ORF">EF806_00840</name>
</gene>
<feature type="transmembrane region" description="Helical" evidence="6">
    <location>
        <begin position="210"/>
        <end position="226"/>
    </location>
</feature>
<comment type="subcellular location">
    <subcellularLocation>
        <location evidence="1">Membrane</location>
        <topology evidence="1">Multi-pass membrane protein</topology>
    </subcellularLocation>
</comment>
<dbReference type="InterPro" id="IPR002794">
    <property type="entry name" value="DUF92_TMEM19"/>
</dbReference>
<comment type="caution">
    <text evidence="7">The sequence shown here is derived from an EMBL/GenBank/DDBJ whole genome shotgun (WGS) entry which is preliminary data.</text>
</comment>
<feature type="transmembrane region" description="Helical" evidence="6">
    <location>
        <begin position="179"/>
        <end position="198"/>
    </location>
</feature>
<feature type="transmembrane region" description="Helical" evidence="6">
    <location>
        <begin position="38"/>
        <end position="57"/>
    </location>
</feature>
<feature type="transmembrane region" description="Helical" evidence="6">
    <location>
        <begin position="400"/>
        <end position="418"/>
    </location>
</feature>
<evidence type="ECO:0000256" key="6">
    <source>
        <dbReference type="SAM" id="Phobius"/>
    </source>
</evidence>
<proteinExistence type="inferred from homology"/>
<reference evidence="7 8" key="1">
    <citation type="journal article" date="2019" name="Nat. Microbiol.">
        <title>Wide diversity of methane and short-chain alkane metabolisms in uncultured archaea.</title>
        <authorList>
            <person name="Borrel G."/>
            <person name="Adam P.S."/>
            <person name="McKay L.J."/>
            <person name="Chen L.X."/>
            <person name="Sierra-Garcia I.N."/>
            <person name="Sieber C.M."/>
            <person name="Letourneur Q."/>
            <person name="Ghozlane A."/>
            <person name="Andersen G.L."/>
            <person name="Li W.J."/>
            <person name="Hallam S.J."/>
            <person name="Muyzer G."/>
            <person name="de Oliveira V.M."/>
            <person name="Inskeep W.P."/>
            <person name="Banfield J.F."/>
            <person name="Gribaldo S."/>
        </authorList>
    </citation>
    <scope>NUCLEOTIDE SEQUENCE [LARGE SCALE GENOMIC DNA]</scope>
    <source>
        <strain evidence="7">NM1a</strain>
    </source>
</reference>
<keyword evidence="4 6" id="KW-1133">Transmembrane helix</keyword>
<dbReference type="GO" id="GO:0016020">
    <property type="term" value="C:membrane"/>
    <property type="evidence" value="ECO:0007669"/>
    <property type="project" value="UniProtKB-SubCell"/>
</dbReference>
<dbReference type="PANTHER" id="PTHR13353">
    <property type="entry name" value="TRANSMEMBRANE PROTEIN 19"/>
    <property type="match status" value="1"/>
</dbReference>